<dbReference type="RefSeq" id="XP_066664041.1">
    <property type="nucleotide sequence ID" value="XM_066818349.1"/>
</dbReference>
<evidence type="ECO:0000313" key="1">
    <source>
        <dbReference type="EMBL" id="KAK8067288.1"/>
    </source>
</evidence>
<reference evidence="1 2" key="1">
    <citation type="submission" date="2023-01" db="EMBL/GenBank/DDBJ databases">
        <title>Analysis of 21 Apiospora genomes using comparative genomics revels a genus with tremendous synthesis potential of carbohydrate active enzymes and secondary metabolites.</title>
        <authorList>
            <person name="Sorensen T."/>
        </authorList>
    </citation>
    <scope>NUCLEOTIDE SEQUENCE [LARGE SCALE GENOMIC DNA]</scope>
    <source>
        <strain evidence="1 2">CBS 114990</strain>
    </source>
</reference>
<evidence type="ECO:0000313" key="2">
    <source>
        <dbReference type="Proteomes" id="UP001433268"/>
    </source>
</evidence>
<gene>
    <name evidence="1" type="ORF">PG997_014035</name>
</gene>
<protein>
    <submittedName>
        <fullName evidence="1">Uncharacterized protein</fullName>
    </submittedName>
</protein>
<comment type="caution">
    <text evidence="1">The sequence shown here is derived from an EMBL/GenBank/DDBJ whole genome shotgun (WGS) entry which is preliminary data.</text>
</comment>
<proteinExistence type="predicted"/>
<dbReference type="GeneID" id="92051409"/>
<organism evidence="1 2">
    <name type="scientific">Apiospora hydei</name>
    <dbReference type="NCBI Taxonomy" id="1337664"/>
    <lineage>
        <taxon>Eukaryota</taxon>
        <taxon>Fungi</taxon>
        <taxon>Dikarya</taxon>
        <taxon>Ascomycota</taxon>
        <taxon>Pezizomycotina</taxon>
        <taxon>Sordariomycetes</taxon>
        <taxon>Xylariomycetidae</taxon>
        <taxon>Amphisphaeriales</taxon>
        <taxon>Apiosporaceae</taxon>
        <taxon>Apiospora</taxon>
    </lineage>
</organism>
<dbReference type="Proteomes" id="UP001433268">
    <property type="component" value="Unassembled WGS sequence"/>
</dbReference>
<accession>A0ABR1V7X1</accession>
<dbReference type="EMBL" id="JAQQWN010000009">
    <property type="protein sequence ID" value="KAK8067288.1"/>
    <property type="molecule type" value="Genomic_DNA"/>
</dbReference>
<sequence>MSSESTFLGLPREIRDLIYREYVTLEHGYVYNPATNQLKAGGPIHQPNLMALQSCCKQFAHEMDGLALRHNIVRFYTICSIETKHRANALFCLMKNMYSTEAELLHQARGRISPEAKQRMASRFPQFLHLIERFDVRPIVQEPDDGYGWTIVALPWEALRYMDTNQYGEALSVYRDFVTYALQSVLDTNPPGNLDQTWLSRASRVLGMCHEPWRIPEDDDDVARRRQLLYREFPTPWDTGFYYRFSVAAACIRFLRSVPDVRSHMRQVVLEEDRPSVPFAECHAQGLLPFLRETPKMHVTRRVNLWRNILQYTETNDPDRACARSSRRLLCKMQITPAIARWVVEHLDLPEESFTLILDGDPVPQLSAQIFHESVSRDLQWSRARAEAILRGLVPDDEFKDNDYDQGWRREYRRFPQAMADIIAGRTSLIRCNFHPGYLGDPEEIIEIWRGIPKRDPFLPVDDPIYSWQSEWYSAWEKDTGDTDISPEEARIWGSYPIYYQTVGPLPDWSDLAMENGNNLDDGFLSASPSGDDWDSQDWTLEFA</sequence>
<keyword evidence="2" id="KW-1185">Reference proteome</keyword>
<name>A0ABR1V7X1_9PEZI</name>